<evidence type="ECO:0000256" key="1">
    <source>
        <dbReference type="ARBA" id="ARBA00000024"/>
    </source>
</evidence>
<dbReference type="Pfam" id="PF01502">
    <property type="entry name" value="PRA-CH"/>
    <property type="match status" value="1"/>
</dbReference>
<evidence type="ECO:0000313" key="8">
    <source>
        <dbReference type="EMBL" id="GAG80748.1"/>
    </source>
</evidence>
<accession>X1B9C3</accession>
<dbReference type="PANTHER" id="PTHR42945:SF1">
    <property type="entry name" value="HISTIDINE BIOSYNTHESIS BIFUNCTIONAL PROTEIN HIS7"/>
    <property type="match status" value="1"/>
</dbReference>
<evidence type="ECO:0000256" key="4">
    <source>
        <dbReference type="ARBA" id="ARBA00022605"/>
    </source>
</evidence>
<comment type="pathway">
    <text evidence="2">Amino-acid biosynthesis; L-histidine biosynthesis; L-histidine from 5-phospho-alpha-D-ribose 1-diphosphate: step 3/9.</text>
</comment>
<dbReference type="EMBL" id="BART01011100">
    <property type="protein sequence ID" value="GAG80748.1"/>
    <property type="molecule type" value="Genomic_DNA"/>
</dbReference>
<feature type="non-terminal residue" evidence="8">
    <location>
        <position position="1"/>
    </location>
</feature>
<evidence type="ECO:0000259" key="7">
    <source>
        <dbReference type="Pfam" id="PF01502"/>
    </source>
</evidence>
<reference evidence="8" key="1">
    <citation type="journal article" date="2014" name="Front. Microbiol.">
        <title>High frequency of phylogenetically diverse reductive dehalogenase-homologous genes in deep subseafloor sedimentary metagenomes.</title>
        <authorList>
            <person name="Kawai M."/>
            <person name="Futagami T."/>
            <person name="Toyoda A."/>
            <person name="Takaki Y."/>
            <person name="Nishi S."/>
            <person name="Hori S."/>
            <person name="Arai W."/>
            <person name="Tsubouchi T."/>
            <person name="Morono Y."/>
            <person name="Uchiyama I."/>
            <person name="Ito T."/>
            <person name="Fujiyama A."/>
            <person name="Inagaki F."/>
            <person name="Takami H."/>
        </authorList>
    </citation>
    <scope>NUCLEOTIDE SEQUENCE</scope>
    <source>
        <strain evidence="8">Expedition CK06-06</strain>
    </source>
</reference>
<dbReference type="InterPro" id="IPR002496">
    <property type="entry name" value="PRib_AMP_CycHydrolase_dom"/>
</dbReference>
<keyword evidence="6" id="KW-0368">Histidine biosynthesis</keyword>
<protein>
    <recommendedName>
        <fullName evidence="3">phosphoribosyl-AMP cyclohydrolase</fullName>
        <ecNumber evidence="3">3.5.4.19</ecNumber>
    </recommendedName>
</protein>
<comment type="catalytic activity">
    <reaction evidence="1">
        <text>1-(5-phospho-beta-D-ribosyl)-5'-AMP + H2O = 1-(5-phospho-beta-D-ribosyl)-5-[(5-phospho-beta-D-ribosylamino)methylideneamino]imidazole-4-carboxamide</text>
        <dbReference type="Rhea" id="RHEA:20049"/>
        <dbReference type="ChEBI" id="CHEBI:15377"/>
        <dbReference type="ChEBI" id="CHEBI:58435"/>
        <dbReference type="ChEBI" id="CHEBI:59457"/>
        <dbReference type="EC" id="3.5.4.19"/>
    </reaction>
</comment>
<dbReference type="GO" id="GO:0000105">
    <property type="term" value="P:L-histidine biosynthetic process"/>
    <property type="evidence" value="ECO:0007669"/>
    <property type="project" value="UniProtKB-UniPathway"/>
</dbReference>
<dbReference type="InterPro" id="IPR038019">
    <property type="entry name" value="PRib_AMP_CycHydrolase_sf"/>
</dbReference>
<feature type="domain" description="Phosphoribosyl-AMP cyclohydrolase" evidence="7">
    <location>
        <begin position="1"/>
        <end position="34"/>
    </location>
</feature>
<evidence type="ECO:0000256" key="6">
    <source>
        <dbReference type="ARBA" id="ARBA00023102"/>
    </source>
</evidence>
<name>X1B9C3_9ZZZZ</name>
<dbReference type="Gene3D" id="3.10.20.810">
    <property type="entry name" value="Phosphoribosyl-AMP cyclohydrolase"/>
    <property type="match status" value="1"/>
</dbReference>
<evidence type="ECO:0000256" key="3">
    <source>
        <dbReference type="ARBA" id="ARBA00012721"/>
    </source>
</evidence>
<evidence type="ECO:0000256" key="2">
    <source>
        <dbReference type="ARBA" id="ARBA00005169"/>
    </source>
</evidence>
<dbReference type="SUPFAM" id="SSF141734">
    <property type="entry name" value="HisI-like"/>
    <property type="match status" value="1"/>
</dbReference>
<evidence type="ECO:0000256" key="5">
    <source>
        <dbReference type="ARBA" id="ARBA00022801"/>
    </source>
</evidence>
<organism evidence="8">
    <name type="scientific">marine sediment metagenome</name>
    <dbReference type="NCBI Taxonomy" id="412755"/>
    <lineage>
        <taxon>unclassified sequences</taxon>
        <taxon>metagenomes</taxon>
        <taxon>ecological metagenomes</taxon>
    </lineage>
</organism>
<dbReference type="EC" id="3.5.4.19" evidence="3"/>
<sequence>IIEMRTDCDQDTLLIVVEQKGGAACHTGRKSCFYRVVGEDGKTLTFADAERIFDPKEVY</sequence>
<dbReference type="AlphaFoldDB" id="X1B9C3"/>
<gene>
    <name evidence="8" type="ORF">S01H4_23816</name>
</gene>
<comment type="caution">
    <text evidence="8">The sequence shown here is derived from an EMBL/GenBank/DDBJ whole genome shotgun (WGS) entry which is preliminary data.</text>
</comment>
<dbReference type="GO" id="GO:0004635">
    <property type="term" value="F:phosphoribosyl-AMP cyclohydrolase activity"/>
    <property type="evidence" value="ECO:0007669"/>
    <property type="project" value="UniProtKB-EC"/>
</dbReference>
<keyword evidence="5" id="KW-0378">Hydrolase</keyword>
<dbReference type="UniPathway" id="UPA00031">
    <property type="reaction ID" value="UER00008"/>
</dbReference>
<keyword evidence="4" id="KW-0028">Amino-acid biosynthesis</keyword>
<dbReference type="PANTHER" id="PTHR42945">
    <property type="entry name" value="HISTIDINE BIOSYNTHESIS BIFUNCTIONAL PROTEIN"/>
    <property type="match status" value="1"/>
</dbReference>
<proteinExistence type="predicted"/>